<dbReference type="FunFam" id="1.10.510.10:FF:000409">
    <property type="entry name" value="CMGC/SRPK protein kinase"/>
    <property type="match status" value="1"/>
</dbReference>
<dbReference type="GO" id="GO:0005737">
    <property type="term" value="C:cytoplasm"/>
    <property type="evidence" value="ECO:0007669"/>
    <property type="project" value="TreeGrafter"/>
</dbReference>
<feature type="region of interest" description="Disordered" evidence="9">
    <location>
        <begin position="239"/>
        <end position="263"/>
    </location>
</feature>
<dbReference type="InterPro" id="IPR000719">
    <property type="entry name" value="Prot_kinase_dom"/>
</dbReference>
<feature type="domain" description="Protein kinase" evidence="10">
    <location>
        <begin position="45"/>
        <end position="704"/>
    </location>
</feature>
<dbReference type="InterPro" id="IPR051334">
    <property type="entry name" value="SRPK"/>
</dbReference>
<feature type="compositionally biased region" description="Low complexity" evidence="9">
    <location>
        <begin position="394"/>
        <end position="408"/>
    </location>
</feature>
<gene>
    <name evidence="11" type="primary">dsk1</name>
    <name evidence="11" type="ORF">A0H81_05005</name>
</gene>
<comment type="catalytic activity">
    <reaction evidence="8">
        <text>L-seryl-[protein] + ATP = O-phospho-L-seryl-[protein] + ADP + H(+)</text>
        <dbReference type="Rhea" id="RHEA:17989"/>
        <dbReference type="Rhea" id="RHEA-COMP:9863"/>
        <dbReference type="Rhea" id="RHEA-COMP:11604"/>
        <dbReference type="ChEBI" id="CHEBI:15378"/>
        <dbReference type="ChEBI" id="CHEBI:29999"/>
        <dbReference type="ChEBI" id="CHEBI:30616"/>
        <dbReference type="ChEBI" id="CHEBI:83421"/>
        <dbReference type="ChEBI" id="CHEBI:456216"/>
        <dbReference type="EC" id="2.7.11.1"/>
    </reaction>
</comment>
<reference evidence="11 12" key="1">
    <citation type="submission" date="2016-03" db="EMBL/GenBank/DDBJ databases">
        <title>Whole genome sequencing of Grifola frondosa 9006-11.</title>
        <authorList>
            <person name="Min B."/>
            <person name="Park H."/>
            <person name="Kim J.-G."/>
            <person name="Cho H."/>
            <person name="Oh Y.-L."/>
            <person name="Kong W.-S."/>
            <person name="Choi I.-G."/>
        </authorList>
    </citation>
    <scope>NUCLEOTIDE SEQUENCE [LARGE SCALE GENOMIC DNA]</scope>
    <source>
        <strain evidence="11 12">9006-11</strain>
    </source>
</reference>
<evidence type="ECO:0000256" key="4">
    <source>
        <dbReference type="ARBA" id="ARBA00022741"/>
    </source>
</evidence>
<dbReference type="EMBL" id="LUGG01000004">
    <property type="protein sequence ID" value="OBZ75126.1"/>
    <property type="molecule type" value="Genomic_DNA"/>
</dbReference>
<evidence type="ECO:0000256" key="3">
    <source>
        <dbReference type="ARBA" id="ARBA00022679"/>
    </source>
</evidence>
<dbReference type="EC" id="2.7.11.1" evidence="1"/>
<dbReference type="OrthoDB" id="2649at2759"/>
<feature type="compositionally biased region" description="Pro residues" evidence="9">
    <location>
        <begin position="242"/>
        <end position="256"/>
    </location>
</feature>
<dbReference type="SMART" id="SM00220">
    <property type="entry name" value="S_TKc"/>
    <property type="match status" value="1"/>
</dbReference>
<evidence type="ECO:0000256" key="1">
    <source>
        <dbReference type="ARBA" id="ARBA00012513"/>
    </source>
</evidence>
<evidence type="ECO:0000313" key="11">
    <source>
        <dbReference type="EMBL" id="OBZ75126.1"/>
    </source>
</evidence>
<name>A0A1C7MFI6_GRIFR</name>
<keyword evidence="3" id="KW-0808">Transferase</keyword>
<protein>
    <recommendedName>
        <fullName evidence="1">non-specific serine/threonine protein kinase</fullName>
        <ecNumber evidence="1">2.7.11.1</ecNumber>
    </recommendedName>
</protein>
<feature type="region of interest" description="Disordered" evidence="9">
    <location>
        <begin position="783"/>
        <end position="830"/>
    </location>
</feature>
<evidence type="ECO:0000256" key="8">
    <source>
        <dbReference type="ARBA" id="ARBA00048679"/>
    </source>
</evidence>
<proteinExistence type="predicted"/>
<dbReference type="Gene3D" id="1.10.510.10">
    <property type="entry name" value="Transferase(Phosphotransferase) domain 1"/>
    <property type="match status" value="1"/>
</dbReference>
<dbReference type="GO" id="GO:0005524">
    <property type="term" value="F:ATP binding"/>
    <property type="evidence" value="ECO:0007669"/>
    <property type="project" value="UniProtKB-KW"/>
</dbReference>
<evidence type="ECO:0000256" key="7">
    <source>
        <dbReference type="ARBA" id="ARBA00047899"/>
    </source>
</evidence>
<organism evidence="11 12">
    <name type="scientific">Grifola frondosa</name>
    <name type="common">Maitake</name>
    <name type="synonym">Polyporus frondosus</name>
    <dbReference type="NCBI Taxonomy" id="5627"/>
    <lineage>
        <taxon>Eukaryota</taxon>
        <taxon>Fungi</taxon>
        <taxon>Dikarya</taxon>
        <taxon>Basidiomycota</taxon>
        <taxon>Agaricomycotina</taxon>
        <taxon>Agaricomycetes</taxon>
        <taxon>Polyporales</taxon>
        <taxon>Grifolaceae</taxon>
        <taxon>Grifola</taxon>
    </lineage>
</organism>
<dbReference type="Pfam" id="PF00069">
    <property type="entry name" value="Pkinase"/>
    <property type="match status" value="1"/>
</dbReference>
<dbReference type="GO" id="GO:0004674">
    <property type="term" value="F:protein serine/threonine kinase activity"/>
    <property type="evidence" value="ECO:0007669"/>
    <property type="project" value="UniProtKB-KW"/>
</dbReference>
<dbReference type="SUPFAM" id="SSF56112">
    <property type="entry name" value="Protein kinase-like (PK-like)"/>
    <property type="match status" value="2"/>
</dbReference>
<dbReference type="Gene3D" id="3.30.200.20">
    <property type="entry name" value="Phosphorylase Kinase, domain 1"/>
    <property type="match status" value="2"/>
</dbReference>
<evidence type="ECO:0000256" key="9">
    <source>
        <dbReference type="SAM" id="MobiDB-lite"/>
    </source>
</evidence>
<keyword evidence="2" id="KW-0723">Serine/threonine-protein kinase</keyword>
<dbReference type="GO" id="GO:0000245">
    <property type="term" value="P:spliceosomal complex assembly"/>
    <property type="evidence" value="ECO:0007669"/>
    <property type="project" value="TreeGrafter"/>
</dbReference>
<sequence length="830" mass="89402">MSHAGSYDSSHSHSVMTEDEEDWEDYVKGGYHPVHIGDAFSDGRYVVVRKLGWGHFSTVWLAKDTSLDASFTVVRSATERVQGAIERDSLLSPAHMLISVFAVRRSFFSITVSLRRRVWMLLPSSCDPLQIRLPFMAASCLLTRNSHLHQPATSLGLVCYAVDMSHTSRSALGDASVLPRRLLSLGVSWGFCAGALRFCELCVARMNRHVALKVVKSAPRYTETALDEIKLLQRLITSSTPPVAPSPSNPNPPPSPSQTHPGRSHVISFLATLPAQRAERHARLHGVRGAGRELAWADQAAPEQGRADASVQADRETDPSRTGLHAPLLRRDPHRSEAGERADLYRRRGVDHPGGARDAERIVDAADAAGGRATSRGRGGNQTPRSESVFITGSQPLPSPSSSFGSTSHLDRWSFGMSKIDGAEASGSVSVGSPGRAKNGNEEAEGVGDEGKEKRADSTEQAAERISNVTLNASPFGEKTRPDPAKGKLAAPSPSQRSAAGPSNAPPPYSAEDAPGNDPPLSTSAMSVDGMMPLYDGTEKITVKIADLGNATWVEHHFTDDIQTRQYRCPEVILGSKWGTSADIWSVACIIFELLTGGDYLFDPASGSRYGKDDDHIAQIMELMGEFPKTLAFSGKYSSDFFNRKGELRHIQKLRFWPLEAVLHDKYLLPKEEADMIASFLSPMLRLHPDKRAKASELIHHAWLDGIVVQGEIDVIRRAEEEEARRKYQSQHAAGGAMAAAGASTEGAGAAVGKQVVKESVADAMKPVDDVVGLEGDMDSAVPVPKLSAPVPSSSGAKENAPAHAHGRTGSGTVPMLHTIPHNGKPGAHR</sequence>
<evidence type="ECO:0000256" key="5">
    <source>
        <dbReference type="ARBA" id="ARBA00022777"/>
    </source>
</evidence>
<evidence type="ECO:0000256" key="2">
    <source>
        <dbReference type="ARBA" id="ARBA00022527"/>
    </source>
</evidence>
<evidence type="ECO:0000256" key="6">
    <source>
        <dbReference type="ARBA" id="ARBA00022840"/>
    </source>
</evidence>
<comment type="catalytic activity">
    <reaction evidence="7">
        <text>L-threonyl-[protein] + ATP = O-phospho-L-threonyl-[protein] + ADP + H(+)</text>
        <dbReference type="Rhea" id="RHEA:46608"/>
        <dbReference type="Rhea" id="RHEA-COMP:11060"/>
        <dbReference type="Rhea" id="RHEA-COMP:11605"/>
        <dbReference type="ChEBI" id="CHEBI:15378"/>
        <dbReference type="ChEBI" id="CHEBI:30013"/>
        <dbReference type="ChEBI" id="CHEBI:30616"/>
        <dbReference type="ChEBI" id="CHEBI:61977"/>
        <dbReference type="ChEBI" id="CHEBI:456216"/>
        <dbReference type="EC" id="2.7.11.1"/>
    </reaction>
</comment>
<evidence type="ECO:0000259" key="10">
    <source>
        <dbReference type="PROSITE" id="PS50011"/>
    </source>
</evidence>
<dbReference type="AlphaFoldDB" id="A0A1C7MFI6"/>
<dbReference type="GO" id="GO:0050684">
    <property type="term" value="P:regulation of mRNA processing"/>
    <property type="evidence" value="ECO:0007669"/>
    <property type="project" value="TreeGrafter"/>
</dbReference>
<dbReference type="PANTHER" id="PTHR47634:SF9">
    <property type="entry name" value="PROTEIN KINASE DOMAIN-CONTAINING PROTEIN-RELATED"/>
    <property type="match status" value="1"/>
</dbReference>
<keyword evidence="6" id="KW-0067">ATP-binding</keyword>
<feature type="compositionally biased region" description="Basic and acidic residues" evidence="9">
    <location>
        <begin position="329"/>
        <end position="364"/>
    </location>
</feature>
<dbReference type="PROSITE" id="PS50011">
    <property type="entry name" value="PROTEIN_KINASE_DOM"/>
    <property type="match status" value="1"/>
</dbReference>
<feature type="compositionally biased region" description="Basic and acidic residues" evidence="9">
    <location>
        <begin position="449"/>
        <end position="458"/>
    </location>
</feature>
<feature type="compositionally biased region" description="Low complexity" evidence="9">
    <location>
        <begin position="365"/>
        <end position="376"/>
    </location>
</feature>
<keyword evidence="5 11" id="KW-0418">Kinase</keyword>
<feature type="region of interest" description="Disordered" evidence="9">
    <location>
        <begin position="295"/>
        <end position="408"/>
    </location>
</feature>
<dbReference type="GO" id="GO:0005634">
    <property type="term" value="C:nucleus"/>
    <property type="evidence" value="ECO:0007669"/>
    <property type="project" value="TreeGrafter"/>
</dbReference>
<evidence type="ECO:0000313" key="12">
    <source>
        <dbReference type="Proteomes" id="UP000092993"/>
    </source>
</evidence>
<dbReference type="InterPro" id="IPR011009">
    <property type="entry name" value="Kinase-like_dom_sf"/>
</dbReference>
<comment type="caution">
    <text evidence="11">The sequence shown here is derived from an EMBL/GenBank/DDBJ whole genome shotgun (WGS) entry which is preliminary data.</text>
</comment>
<accession>A0A1C7MFI6</accession>
<feature type="region of interest" description="Disordered" evidence="9">
    <location>
        <begin position="424"/>
        <end position="525"/>
    </location>
</feature>
<keyword evidence="4" id="KW-0547">Nucleotide-binding</keyword>
<feature type="compositionally biased region" description="Polar residues" evidence="9">
    <location>
        <begin position="381"/>
        <end position="393"/>
    </location>
</feature>
<dbReference type="Proteomes" id="UP000092993">
    <property type="component" value="Unassembled WGS sequence"/>
</dbReference>
<keyword evidence="12" id="KW-1185">Reference proteome</keyword>
<dbReference type="PANTHER" id="PTHR47634">
    <property type="entry name" value="PROTEIN KINASE DOMAIN-CONTAINING PROTEIN-RELATED"/>
    <property type="match status" value="1"/>
</dbReference>
<dbReference type="STRING" id="5627.A0A1C7MFI6"/>